<evidence type="ECO:0000256" key="1">
    <source>
        <dbReference type="ARBA" id="ARBA00004496"/>
    </source>
</evidence>
<dbReference type="NCBIfam" id="TIGR01750">
    <property type="entry name" value="fabZ"/>
    <property type="match status" value="1"/>
</dbReference>
<dbReference type="RefSeq" id="WP_121972574.1">
    <property type="nucleotide sequence ID" value="NZ_OOGT01000005.1"/>
</dbReference>
<dbReference type="OrthoDB" id="9772788at2"/>
<evidence type="ECO:0000256" key="9">
    <source>
        <dbReference type="HAMAP-Rule" id="MF_00406"/>
    </source>
</evidence>
<comment type="function">
    <text evidence="8 9">Involved in unsaturated fatty acids biosynthesis. Catalyzes the dehydration of short chain beta-hydroxyacyl-ACPs and long chain saturated and unsaturated beta-hydroxyacyl-ACPs.</text>
</comment>
<dbReference type="GO" id="GO:0005737">
    <property type="term" value="C:cytoplasm"/>
    <property type="evidence" value="ECO:0007669"/>
    <property type="project" value="UniProtKB-SubCell"/>
</dbReference>
<keyword evidence="5 9" id="KW-0441">Lipid A biosynthesis</keyword>
<keyword evidence="4 9" id="KW-0444">Lipid biosynthesis</keyword>
<dbReference type="GO" id="GO:0009245">
    <property type="term" value="P:lipid A biosynthetic process"/>
    <property type="evidence" value="ECO:0007669"/>
    <property type="project" value="UniProtKB-UniRule"/>
</dbReference>
<accession>A0A2U3MUC9</accession>
<comment type="catalytic activity">
    <reaction evidence="9">
        <text>a (3R)-hydroxyacyl-[ACP] = a (2E)-enoyl-[ACP] + H2O</text>
        <dbReference type="Rhea" id="RHEA:13097"/>
        <dbReference type="Rhea" id="RHEA-COMP:9925"/>
        <dbReference type="Rhea" id="RHEA-COMP:9945"/>
        <dbReference type="ChEBI" id="CHEBI:15377"/>
        <dbReference type="ChEBI" id="CHEBI:78784"/>
        <dbReference type="ChEBI" id="CHEBI:78827"/>
        <dbReference type="EC" id="4.2.1.59"/>
    </reaction>
</comment>
<keyword evidence="6 9" id="KW-0443">Lipid metabolism</keyword>
<keyword evidence="7 9" id="KW-0456">Lyase</keyword>
<evidence type="ECO:0000256" key="3">
    <source>
        <dbReference type="ARBA" id="ARBA00022490"/>
    </source>
</evidence>
<dbReference type="InParanoid" id="A0A2U3MUC9"/>
<dbReference type="PANTHER" id="PTHR30272:SF1">
    <property type="entry name" value="3-HYDROXYACYL-[ACYL-CARRIER-PROTEIN] DEHYDRATASE"/>
    <property type="match status" value="1"/>
</dbReference>
<dbReference type="EC" id="4.2.1.59" evidence="9"/>
<dbReference type="CDD" id="cd01288">
    <property type="entry name" value="FabZ"/>
    <property type="match status" value="1"/>
</dbReference>
<proteinExistence type="inferred from homology"/>
<feature type="active site" evidence="9">
    <location>
        <position position="61"/>
    </location>
</feature>
<dbReference type="GO" id="GO:0006633">
    <property type="term" value="P:fatty acid biosynthetic process"/>
    <property type="evidence" value="ECO:0007669"/>
    <property type="project" value="UniProtKB-UniRule"/>
</dbReference>
<dbReference type="InterPro" id="IPR010084">
    <property type="entry name" value="FabZ"/>
</dbReference>
<dbReference type="InterPro" id="IPR013114">
    <property type="entry name" value="FabA_FabZ"/>
</dbReference>
<dbReference type="HAMAP" id="MF_00406">
    <property type="entry name" value="FabZ"/>
    <property type="match status" value="1"/>
</dbReference>
<dbReference type="SUPFAM" id="SSF54637">
    <property type="entry name" value="Thioesterase/thiol ester dehydrase-isomerase"/>
    <property type="match status" value="1"/>
</dbReference>
<dbReference type="Proteomes" id="UP000245974">
    <property type="component" value="Unassembled WGS sequence"/>
</dbReference>
<comment type="similarity">
    <text evidence="2 9">Belongs to the thioester dehydratase family. FabZ subfamily.</text>
</comment>
<dbReference type="FunCoup" id="A0A2U3MUC9">
    <property type="interactions" value="489"/>
</dbReference>
<evidence type="ECO:0000313" key="11">
    <source>
        <dbReference type="Proteomes" id="UP000245974"/>
    </source>
</evidence>
<name>A0A2U3MUC9_9GAMM</name>
<dbReference type="InterPro" id="IPR029069">
    <property type="entry name" value="HotDog_dom_sf"/>
</dbReference>
<dbReference type="AlphaFoldDB" id="A0A2U3MUC9"/>
<keyword evidence="3 9" id="KW-0963">Cytoplasm</keyword>
<evidence type="ECO:0000256" key="8">
    <source>
        <dbReference type="ARBA" id="ARBA00025049"/>
    </source>
</evidence>
<gene>
    <name evidence="9 10" type="primary">fabZ</name>
    <name evidence="10" type="ORF">KPC_0182</name>
</gene>
<evidence type="ECO:0000256" key="6">
    <source>
        <dbReference type="ARBA" id="ARBA00023098"/>
    </source>
</evidence>
<sequence>MTESKSLPFTVPELPMNIQTIREYLPHRYPFLLVDRVTDVTENGIVGYKNVSINEEFLQGHFPNYPIMPGVLIVEAMAQISGILGFVMNNVKPSPDSLFLFAGAEKIRFKKQVVAGDQLVLKSELVMQKRGIYKYNCVASVDGIVATTAEIIISHQKLEQA</sequence>
<dbReference type="FunFam" id="3.10.129.10:FF:000001">
    <property type="entry name" value="3-hydroxyacyl-[acyl-carrier-protein] dehydratase FabZ"/>
    <property type="match status" value="1"/>
</dbReference>
<evidence type="ECO:0000256" key="7">
    <source>
        <dbReference type="ARBA" id="ARBA00023239"/>
    </source>
</evidence>
<dbReference type="EMBL" id="OOGT01000005">
    <property type="protein sequence ID" value="SPL69004.1"/>
    <property type="molecule type" value="Genomic_DNA"/>
</dbReference>
<evidence type="ECO:0000256" key="2">
    <source>
        <dbReference type="ARBA" id="ARBA00009174"/>
    </source>
</evidence>
<dbReference type="Gene3D" id="3.10.129.10">
    <property type="entry name" value="Hotdog Thioesterase"/>
    <property type="match status" value="1"/>
</dbReference>
<dbReference type="NCBIfam" id="NF000582">
    <property type="entry name" value="PRK00006.1"/>
    <property type="match status" value="1"/>
</dbReference>
<organism evidence="10 11">
    <name type="scientific">Acinetobacter stercoris</name>
    <dbReference type="NCBI Taxonomy" id="2126983"/>
    <lineage>
        <taxon>Bacteria</taxon>
        <taxon>Pseudomonadati</taxon>
        <taxon>Pseudomonadota</taxon>
        <taxon>Gammaproteobacteria</taxon>
        <taxon>Moraxellales</taxon>
        <taxon>Moraxellaceae</taxon>
        <taxon>Acinetobacter</taxon>
    </lineage>
</organism>
<comment type="subcellular location">
    <subcellularLocation>
        <location evidence="1 9">Cytoplasm</location>
    </subcellularLocation>
</comment>
<evidence type="ECO:0000313" key="10">
    <source>
        <dbReference type="EMBL" id="SPL69004.1"/>
    </source>
</evidence>
<dbReference type="GO" id="GO:0019171">
    <property type="term" value="F:(3R)-hydroxyacyl-[acyl-carrier-protein] dehydratase activity"/>
    <property type="evidence" value="ECO:0007669"/>
    <property type="project" value="UniProtKB-EC"/>
</dbReference>
<reference evidence="11" key="1">
    <citation type="submission" date="2018-03" db="EMBL/GenBank/DDBJ databases">
        <authorList>
            <person name="Blom J."/>
        </authorList>
    </citation>
    <scope>NUCLEOTIDE SEQUENCE [LARGE SCALE GENOMIC DNA]</scope>
    <source>
        <strain evidence="11">KPC-SM-21</strain>
    </source>
</reference>
<protein>
    <recommendedName>
        <fullName evidence="9">3-hydroxyacyl-[acyl-carrier-protein] dehydratase FabZ</fullName>
        <ecNumber evidence="9">4.2.1.59</ecNumber>
    </recommendedName>
    <alternativeName>
        <fullName evidence="9">(3R)-hydroxymyristoyl-[acyl-carrier-protein] dehydratase</fullName>
        <shortName evidence="9">(3R)-hydroxymyristoyl-ACP dehydrase</shortName>
    </alternativeName>
    <alternativeName>
        <fullName evidence="9">Beta-hydroxyacyl-ACP dehydratase</fullName>
    </alternativeName>
</protein>
<dbReference type="Pfam" id="PF07977">
    <property type="entry name" value="FabA"/>
    <property type="match status" value="1"/>
</dbReference>
<evidence type="ECO:0000256" key="5">
    <source>
        <dbReference type="ARBA" id="ARBA00022556"/>
    </source>
</evidence>
<keyword evidence="11" id="KW-1185">Reference proteome</keyword>
<dbReference type="GO" id="GO:0016020">
    <property type="term" value="C:membrane"/>
    <property type="evidence" value="ECO:0007669"/>
    <property type="project" value="GOC"/>
</dbReference>
<evidence type="ECO:0000256" key="4">
    <source>
        <dbReference type="ARBA" id="ARBA00022516"/>
    </source>
</evidence>
<dbReference type="PANTHER" id="PTHR30272">
    <property type="entry name" value="3-HYDROXYACYL-[ACYL-CARRIER-PROTEIN] DEHYDRATASE"/>
    <property type="match status" value="1"/>
</dbReference>